<dbReference type="CDD" id="cd05401">
    <property type="entry name" value="NT_GlnE_GlnD_like"/>
    <property type="match status" value="1"/>
</dbReference>
<dbReference type="InterPro" id="IPR003607">
    <property type="entry name" value="HD/PDEase_dom"/>
</dbReference>
<dbReference type="Pfam" id="PF08335">
    <property type="entry name" value="GlnD_UR_UTase"/>
    <property type="match status" value="1"/>
</dbReference>
<dbReference type="EMBL" id="CZVI01000005">
    <property type="protein sequence ID" value="CUS82014.1"/>
    <property type="molecule type" value="Genomic_DNA"/>
</dbReference>
<dbReference type="GO" id="GO:0008081">
    <property type="term" value="F:phosphoric diester hydrolase activity"/>
    <property type="evidence" value="ECO:0007669"/>
    <property type="project" value="UniProtKB-UniRule"/>
</dbReference>
<evidence type="ECO:0000256" key="7">
    <source>
        <dbReference type="HAMAP-Rule" id="MF_00277"/>
    </source>
</evidence>
<evidence type="ECO:0000313" key="13">
    <source>
        <dbReference type="Proteomes" id="UP000182200"/>
    </source>
</evidence>
<feature type="domain" description="HD" evidence="9">
    <location>
        <begin position="441"/>
        <end position="557"/>
    </location>
</feature>
<dbReference type="GO" id="GO:0006808">
    <property type="term" value="P:regulation of nitrogen utilization"/>
    <property type="evidence" value="ECO:0007669"/>
    <property type="project" value="UniProtKB-UniRule"/>
</dbReference>
<feature type="domain" description="ACT" evidence="8">
    <location>
        <begin position="678"/>
        <end position="754"/>
    </location>
</feature>
<dbReference type="CDD" id="cd04899">
    <property type="entry name" value="ACT_ACR-UUR-like_2"/>
    <property type="match status" value="1"/>
</dbReference>
<evidence type="ECO:0000259" key="8">
    <source>
        <dbReference type="PROSITE" id="PS51671"/>
    </source>
</evidence>
<evidence type="ECO:0000256" key="6">
    <source>
        <dbReference type="ARBA" id="ARBA00023268"/>
    </source>
</evidence>
<reference evidence="11" key="2">
    <citation type="submission" date="2015-11" db="EMBL/GenBank/DDBJ databases">
        <authorList>
            <person name="Zhang Y."/>
            <person name="Guo Z."/>
        </authorList>
    </citation>
    <scope>NUCLEOTIDE SEQUENCE [LARGE SCALE GENOMIC DNA]</scope>
    <source>
        <strain evidence="11">JGI-4</strain>
    </source>
</reference>
<dbReference type="EMBL" id="FAOP01000003">
    <property type="protein sequence ID" value="CUU02251.1"/>
    <property type="molecule type" value="Genomic_DNA"/>
</dbReference>
<dbReference type="PANTHER" id="PTHR47320:SF1">
    <property type="entry name" value="BIFUNCTIONAL URIDYLYLTRANSFERASE_URIDYLYL-REMOVING ENZYME"/>
    <property type="match status" value="1"/>
</dbReference>
<evidence type="ECO:0000256" key="4">
    <source>
        <dbReference type="ARBA" id="ARBA00022801"/>
    </source>
</evidence>
<accession>A0A0P1LCK6</accession>
<dbReference type="SUPFAM" id="SSF81593">
    <property type="entry name" value="Nucleotidyltransferase substrate binding subunit/domain"/>
    <property type="match status" value="1"/>
</dbReference>
<accession>A0A0P1LJH4</accession>
<evidence type="ECO:0000256" key="2">
    <source>
        <dbReference type="ARBA" id="ARBA00022695"/>
    </source>
</evidence>
<dbReference type="CDD" id="cd00077">
    <property type="entry name" value="HDc"/>
    <property type="match status" value="1"/>
</dbReference>
<comment type="function">
    <text evidence="7">Modifies, by uridylylation and deuridylylation, the PII regulatory proteins (GlnB and homologs), in response to the nitrogen status of the cell that GlnD senses through the glutamine level. Under low glutamine levels, catalyzes the conversion of the PII proteins and UTP to PII-UMP and PPi, while under higher glutamine levels, GlnD hydrolyzes PII-UMP to PII and UMP (deuridylylation). Thus, controls uridylylation state and activity of the PII proteins, and plays an important role in the regulation of nitrogen metabolism.</text>
</comment>
<dbReference type="EC" id="2.7.7.59" evidence="7"/>
<dbReference type="Proteomes" id="UP000182011">
    <property type="component" value="Unassembled WGS sequence"/>
</dbReference>
<dbReference type="HAMAP" id="MF_00277">
    <property type="entry name" value="PII_uridylyl_transf"/>
    <property type="match status" value="1"/>
</dbReference>
<proteinExistence type="inferred from homology"/>
<comment type="similarity">
    <text evidence="7">Belongs to the GlnD family.</text>
</comment>
<comment type="domain">
    <text evidence="7">Has four distinct domains: an N-terminal nucleotidyltransferase (NT) domain responsible for UTase activity, a central HD domain that encodes UR activity, and two C-terminal ACT domains that seem to have a role in glutamine sensing.</text>
</comment>
<keyword evidence="1 7" id="KW-0808">Transferase</keyword>
<keyword evidence="4 7" id="KW-0378">Hydrolase</keyword>
<evidence type="ECO:0000313" key="12">
    <source>
        <dbReference type="Proteomes" id="UP000182011"/>
    </source>
</evidence>
<comment type="catalytic activity">
    <reaction evidence="7">
        <text>[protein-PII]-uridylyl-L-tyrosine + H2O = [protein-PII]-L-tyrosine + UMP + H(+)</text>
        <dbReference type="Rhea" id="RHEA:48600"/>
        <dbReference type="Rhea" id="RHEA-COMP:12147"/>
        <dbReference type="Rhea" id="RHEA-COMP:12148"/>
        <dbReference type="ChEBI" id="CHEBI:15377"/>
        <dbReference type="ChEBI" id="CHEBI:15378"/>
        <dbReference type="ChEBI" id="CHEBI:46858"/>
        <dbReference type="ChEBI" id="CHEBI:57865"/>
        <dbReference type="ChEBI" id="CHEBI:90602"/>
    </reaction>
</comment>
<dbReference type="InterPro" id="IPR010043">
    <property type="entry name" value="UTase/UR"/>
</dbReference>
<evidence type="ECO:0000256" key="3">
    <source>
        <dbReference type="ARBA" id="ARBA00022737"/>
    </source>
</evidence>
<name>A0A0P1LCK6_9BACT</name>
<keyword evidence="2 7" id="KW-0548">Nucleotidyltransferase</keyword>
<gene>
    <name evidence="7" type="primary">glnD</name>
    <name evidence="11" type="ORF">JGI4_00459</name>
    <name evidence="10" type="ORF">JGI8_00555</name>
</gene>
<evidence type="ECO:0000256" key="5">
    <source>
        <dbReference type="ARBA" id="ARBA00022842"/>
    </source>
</evidence>
<dbReference type="NCBIfam" id="TIGR01693">
    <property type="entry name" value="UTase_glnD"/>
    <property type="match status" value="1"/>
</dbReference>
<dbReference type="InterPro" id="IPR013546">
    <property type="entry name" value="PII_UdlTrfase/GS_AdlTrfase"/>
</dbReference>
<feature type="region of interest" description="Uridylyltransferase" evidence="7">
    <location>
        <begin position="1"/>
        <end position="326"/>
    </location>
</feature>
<dbReference type="InterPro" id="IPR006674">
    <property type="entry name" value="HD_domain"/>
</dbReference>
<evidence type="ECO:0000259" key="9">
    <source>
        <dbReference type="PROSITE" id="PS51831"/>
    </source>
</evidence>
<dbReference type="RefSeq" id="WP_075427472.1">
    <property type="nucleotide sequence ID" value="NZ_CZVI01000005.1"/>
</dbReference>
<keyword evidence="6 7" id="KW-0511">Multifunctional enzyme</keyword>
<keyword evidence="5 7" id="KW-0460">Magnesium</keyword>
<dbReference type="Proteomes" id="UP000182200">
    <property type="component" value="Unassembled WGS sequence"/>
</dbReference>
<dbReference type="SUPFAM" id="SSF109604">
    <property type="entry name" value="HD-domain/PDEase-like"/>
    <property type="match status" value="1"/>
</dbReference>
<dbReference type="AlphaFoldDB" id="A0A0P1LCK6"/>
<accession>A0A0P1LPL3</accession>
<dbReference type="InterPro" id="IPR045865">
    <property type="entry name" value="ACT-like_dom_sf"/>
</dbReference>
<dbReference type="SMART" id="SM00471">
    <property type="entry name" value="HDc"/>
    <property type="match status" value="1"/>
</dbReference>
<dbReference type="InterPro" id="IPR043519">
    <property type="entry name" value="NT_sf"/>
</dbReference>
<dbReference type="PANTHER" id="PTHR47320">
    <property type="entry name" value="BIFUNCTIONAL URIDYLYLTRANSFERASE/URIDYLYL-REMOVING ENZYME"/>
    <property type="match status" value="1"/>
</dbReference>
<dbReference type="SUPFAM" id="SSF81301">
    <property type="entry name" value="Nucleotidyltransferase"/>
    <property type="match status" value="1"/>
</dbReference>
<keyword evidence="3" id="KW-0677">Repeat</keyword>
<accession>A0A0S4MUL0</accession>
<comment type="activity regulation">
    <text evidence="7">Uridylyltransferase (UTase) activity is inhibited by glutamine, while glutamine activates uridylyl-removing (UR) activity.</text>
</comment>
<comment type="caution">
    <text evidence="7">Lacks conserved residue(s) required for the propagation of feature annotation.</text>
</comment>
<reference evidence="12 13" key="1">
    <citation type="submission" date="2015-11" db="EMBL/GenBank/DDBJ databases">
        <authorList>
            <person name="Varghese N."/>
        </authorList>
    </citation>
    <scope>NUCLEOTIDE SEQUENCE [LARGE SCALE GENOMIC DNA]</scope>
    <source>
        <strain evidence="10 13">JGI-8</strain>
    </source>
</reference>
<dbReference type="PIRSF" id="PIRSF006288">
    <property type="entry name" value="PII_uridyltransf"/>
    <property type="match status" value="1"/>
</dbReference>
<protein>
    <recommendedName>
        <fullName evidence="7">Bifunctional uridylyltransferase/uridylyl-removing enzyme</fullName>
        <shortName evidence="7">UTase/UR</shortName>
    </recommendedName>
    <alternativeName>
        <fullName evidence="7">Bifunctional [protein-PII] modification enzyme</fullName>
    </alternativeName>
    <alternativeName>
        <fullName evidence="7">Bifunctional nitrogen sensor protein</fullName>
    </alternativeName>
    <domain>
        <recommendedName>
            <fullName evidence="7">[Protein-PII] uridylyltransferase</fullName>
            <shortName evidence="7">PII uridylyltransferase</shortName>
            <shortName evidence="7">UTase</shortName>
            <ecNumber evidence="7">2.7.7.59</ecNumber>
        </recommendedName>
    </domain>
    <domain>
        <recommendedName>
            <fullName evidence="7">[Protein-PII]-UMP uridylyl-removing enzyme</fullName>
            <shortName evidence="7">UR</shortName>
            <ecNumber evidence="7">3.1.4.-</ecNumber>
        </recommendedName>
    </domain>
</protein>
<dbReference type="PROSITE" id="PS51671">
    <property type="entry name" value="ACT"/>
    <property type="match status" value="2"/>
</dbReference>
<evidence type="ECO:0000256" key="1">
    <source>
        <dbReference type="ARBA" id="ARBA00022679"/>
    </source>
</evidence>
<evidence type="ECO:0000313" key="10">
    <source>
        <dbReference type="EMBL" id="CUS82014.1"/>
    </source>
</evidence>
<dbReference type="EC" id="3.1.4.-" evidence="7"/>
<comment type="catalytic activity">
    <reaction evidence="7">
        <text>[protein-PII]-L-tyrosine + UTP = [protein-PII]-uridylyl-L-tyrosine + diphosphate</text>
        <dbReference type="Rhea" id="RHEA:13673"/>
        <dbReference type="Rhea" id="RHEA-COMP:12147"/>
        <dbReference type="Rhea" id="RHEA-COMP:12148"/>
        <dbReference type="ChEBI" id="CHEBI:33019"/>
        <dbReference type="ChEBI" id="CHEBI:46398"/>
        <dbReference type="ChEBI" id="CHEBI:46858"/>
        <dbReference type="ChEBI" id="CHEBI:90602"/>
        <dbReference type="EC" id="2.7.7.59"/>
    </reaction>
</comment>
<keyword evidence="13" id="KW-1185">Reference proteome</keyword>
<dbReference type="PROSITE" id="PS51831">
    <property type="entry name" value="HD"/>
    <property type="match status" value="1"/>
</dbReference>
<evidence type="ECO:0000313" key="11">
    <source>
        <dbReference type="EMBL" id="CUU02251.1"/>
    </source>
</evidence>
<dbReference type="SUPFAM" id="SSF55021">
    <property type="entry name" value="ACT-like"/>
    <property type="match status" value="2"/>
</dbReference>
<dbReference type="InterPro" id="IPR002912">
    <property type="entry name" value="ACT_dom"/>
</dbReference>
<comment type="cofactor">
    <cofactor evidence="7">
        <name>Mg(2+)</name>
        <dbReference type="ChEBI" id="CHEBI:18420"/>
    </cofactor>
</comment>
<dbReference type="STRING" id="1633631.GCA_001442925_00460"/>
<dbReference type="GO" id="GO:0008773">
    <property type="term" value="F:[protein-PII] uridylyltransferase activity"/>
    <property type="evidence" value="ECO:0007669"/>
    <property type="project" value="UniProtKB-UniRule"/>
</dbReference>
<dbReference type="Gene3D" id="1.10.3090.10">
    <property type="entry name" value="cca-adding enzyme, domain 2"/>
    <property type="match status" value="1"/>
</dbReference>
<dbReference type="Pfam" id="PF01966">
    <property type="entry name" value="HD"/>
    <property type="match status" value="1"/>
</dbReference>
<feature type="domain" description="ACT" evidence="8">
    <location>
        <begin position="790"/>
        <end position="867"/>
    </location>
</feature>
<dbReference type="CDD" id="cd04900">
    <property type="entry name" value="ACT_UUR-like_1"/>
    <property type="match status" value="1"/>
</dbReference>
<organism evidence="11 12">
    <name type="scientific">Candidatus Kryptonium thompsonii</name>
    <dbReference type="NCBI Taxonomy" id="1633631"/>
    <lineage>
        <taxon>Bacteria</taxon>
        <taxon>Pseudomonadati</taxon>
        <taxon>Candidatus Kryptoniota</taxon>
        <taxon>Candidatus Kryptonium</taxon>
    </lineage>
</organism>
<sequence length="870" mass="101324">MRVKPEFKINFEEIKKFRREGKSAFEITKTLTQGLDSFIISLCDELGFNESFAIIATGGYGRVELCPKSDVDIMFLAESKDKKIESFAVEFFQHLWDVNFNIGHSYRSIDECLELLESDIESWASLLESRFICGDKNLYDFFVRRLKEKSLGGGSLDFIKAIIDGNKLRHQKYGDTSNLLEPNIKKSAGGLRDLHTLLWLLKSTDPDFWNLRDDQSMCKGMLELMFEKSMISEEKFFAVVDAFEFLLWTRIMLHLVTEGITDVLDFNIKERVALELGYRDEFDKKAVEIFMRDYYLRAREILMFNKIFVMGFEERFKPGWTGEVELLDQNFSIYDGRAIALNSYREFLTTEEIFRAFLYKCKTGADFDENLKRTIINSASKVSFTNDVEVNKIFLEILNSKSGVASALKLMHEFEILGRYIPEFGKLTGLYQHNRYHYFTVDEHTLKAVENAERLGDADSRLGEIFRNLERRDILYLAILFHDAGKAVKVEGHSDIGAELARDFLMRINFDAVDDVCFLVKNHLLMEQVAFRRNFYEPETLYHFASNFKTKEQLDMLYILTYADLSAVNPEVWTSWKSQLLEELYLFAEPIVENRLTLEEVYLMIEERANRRIESIILSLSEKISREMVENHFESLIEDGSYLNVFSDIEIGEHIRSISEYGGKKVDVIFSHKDGYTEVTVITRDAPFVLAKICGVLSANDANIFDAKIFTRKDGIVIDKFRVFDYISGDELTAGQCEKIKQDLEDVFYDRINFDELFEKHRRRWKRKIENVRKNVKIAVEFEDSKDYTIIDVFAPDSLGFLYKVSRKISELGLNIYFAKIATRTDGIVDSFYVLDFNGNKITDENMKEKIRNEILAVIYELNNLKLTLE</sequence>